<evidence type="ECO:0000313" key="2">
    <source>
        <dbReference type="EMBL" id="KPN32076.1"/>
    </source>
</evidence>
<dbReference type="EMBL" id="LGUC01000001">
    <property type="protein sequence ID" value="KPN32076.1"/>
    <property type="molecule type" value="Genomic_DNA"/>
</dbReference>
<dbReference type="RefSeq" id="WP_239685621.1">
    <property type="nucleotide sequence ID" value="NZ_LGUC01000001.1"/>
</dbReference>
<dbReference type="AlphaFoldDB" id="A0A0P7GT02"/>
<evidence type="ECO:0000256" key="1">
    <source>
        <dbReference type="SAM" id="MobiDB-lite"/>
    </source>
</evidence>
<gene>
    <name evidence="2" type="ORF">SY89_02835</name>
</gene>
<protein>
    <submittedName>
        <fullName evidence="2">Uncharacterized protein</fullName>
    </submittedName>
</protein>
<dbReference type="Proteomes" id="UP000050535">
    <property type="component" value="Unassembled WGS sequence"/>
</dbReference>
<keyword evidence="3" id="KW-1185">Reference proteome</keyword>
<reference evidence="3" key="1">
    <citation type="submission" date="2013-11" db="EMBL/GenBank/DDBJ databases">
        <authorList>
            <person name="Hoang H.T."/>
            <person name="Killian M.L."/>
            <person name="Madson D.M."/>
            <person name="Arruda P.H.E."/>
            <person name="Sun D."/>
            <person name="Schwartz K.J."/>
            <person name="Yoon K."/>
        </authorList>
    </citation>
    <scope>NUCLEOTIDE SEQUENCE [LARGE SCALE GENOMIC DNA]</scope>
    <source>
        <strain evidence="3">CDK2</strain>
    </source>
</reference>
<sequence length="203" mass="22828">MASRDHGPDGRGAPGPDTQHRTAEHSTAPEAVRRRPEDPPVRNPGQYSLTDHVRERLAQGGRYVTLDGIDAAIREGQLRWNTTDGWRFAGVEDGVRFVVVVCDTETASPVVVTAWTEIDDIGAAEASERWDRTDIETIRLRSTLSERSDEHVPEHIRPRDVPRPFYVRGHHLVTDPGDGHLRCVDCHGRFRSKGELDRARCSR</sequence>
<evidence type="ECO:0000313" key="3">
    <source>
        <dbReference type="Proteomes" id="UP000050535"/>
    </source>
</evidence>
<comment type="caution">
    <text evidence="2">The sequence shown here is derived from an EMBL/GenBank/DDBJ whole genome shotgun (WGS) entry which is preliminary data.</text>
</comment>
<feature type="region of interest" description="Disordered" evidence="1">
    <location>
        <begin position="1"/>
        <end position="48"/>
    </location>
</feature>
<accession>A0A0P7GT02</accession>
<name>A0A0P7GT02_9EURY</name>
<feature type="compositionally biased region" description="Basic and acidic residues" evidence="1">
    <location>
        <begin position="31"/>
        <end position="40"/>
    </location>
</feature>
<proteinExistence type="predicted"/>
<organism evidence="2 3">
    <name type="scientific">Halolamina pelagica</name>
    <dbReference type="NCBI Taxonomy" id="699431"/>
    <lineage>
        <taxon>Archaea</taxon>
        <taxon>Methanobacteriati</taxon>
        <taxon>Methanobacteriota</taxon>
        <taxon>Stenosarchaea group</taxon>
        <taxon>Halobacteria</taxon>
        <taxon>Halobacteriales</taxon>
        <taxon>Haloferacaceae</taxon>
    </lineage>
</organism>